<dbReference type="PROSITE" id="PS50003">
    <property type="entry name" value="PH_DOMAIN"/>
    <property type="match status" value="1"/>
</dbReference>
<dbReference type="SMART" id="SM00233">
    <property type="entry name" value="PH"/>
    <property type="match status" value="1"/>
</dbReference>
<name>A0A8S1V8H1_PAROT</name>
<dbReference type="Pfam" id="PF00169">
    <property type="entry name" value="PH"/>
    <property type="match status" value="1"/>
</dbReference>
<dbReference type="PANTHER" id="PTHR47455:SF1">
    <property type="entry name" value="GUANYLATE CYCLASE DOMAIN-CONTAINING PROTEIN"/>
    <property type="match status" value="1"/>
</dbReference>
<dbReference type="EMBL" id="CAJJDP010000056">
    <property type="protein sequence ID" value="CAD8171146.1"/>
    <property type="molecule type" value="Genomic_DNA"/>
</dbReference>
<evidence type="ECO:0000259" key="3">
    <source>
        <dbReference type="PROSITE" id="PS50125"/>
    </source>
</evidence>
<gene>
    <name evidence="4" type="ORF">POCTA_138.1.T0570249</name>
</gene>
<feature type="compositionally biased region" description="Low complexity" evidence="1">
    <location>
        <begin position="1281"/>
        <end position="1294"/>
    </location>
</feature>
<evidence type="ECO:0000259" key="2">
    <source>
        <dbReference type="PROSITE" id="PS50003"/>
    </source>
</evidence>
<reference evidence="4" key="1">
    <citation type="submission" date="2021-01" db="EMBL/GenBank/DDBJ databases">
        <authorList>
            <consortium name="Genoscope - CEA"/>
            <person name="William W."/>
        </authorList>
    </citation>
    <scope>NUCLEOTIDE SEQUENCE</scope>
</reference>
<dbReference type="Proteomes" id="UP000683925">
    <property type="component" value="Unassembled WGS sequence"/>
</dbReference>
<feature type="domain" description="Guanylate cyclase" evidence="3">
    <location>
        <begin position="330"/>
        <end position="406"/>
    </location>
</feature>
<dbReference type="OMA" id="NCREYDE"/>
<dbReference type="CDD" id="cd07302">
    <property type="entry name" value="CHD"/>
    <property type="match status" value="2"/>
</dbReference>
<organism evidence="4 5">
    <name type="scientific">Paramecium octaurelia</name>
    <dbReference type="NCBI Taxonomy" id="43137"/>
    <lineage>
        <taxon>Eukaryota</taxon>
        <taxon>Sar</taxon>
        <taxon>Alveolata</taxon>
        <taxon>Ciliophora</taxon>
        <taxon>Intramacronucleata</taxon>
        <taxon>Oligohymenophorea</taxon>
        <taxon>Peniculida</taxon>
        <taxon>Parameciidae</taxon>
        <taxon>Paramecium</taxon>
    </lineage>
</organism>
<dbReference type="PROSITE" id="PS50125">
    <property type="entry name" value="GUANYLATE_CYCLASE_2"/>
    <property type="match status" value="2"/>
</dbReference>
<dbReference type="GO" id="GO:0009190">
    <property type="term" value="P:cyclic nucleotide biosynthetic process"/>
    <property type="evidence" value="ECO:0007669"/>
    <property type="project" value="InterPro"/>
</dbReference>
<proteinExistence type="predicted"/>
<dbReference type="PANTHER" id="PTHR47455">
    <property type="entry name" value="ADENYLYL CYCLASE BETA"/>
    <property type="match status" value="1"/>
</dbReference>
<feature type="region of interest" description="Disordered" evidence="1">
    <location>
        <begin position="1254"/>
        <end position="1294"/>
    </location>
</feature>
<dbReference type="OrthoDB" id="194468at2759"/>
<dbReference type="InterPro" id="IPR001054">
    <property type="entry name" value="A/G_cyclase"/>
</dbReference>
<protein>
    <recommendedName>
        <fullName evidence="6">Adenylate cyclase</fullName>
    </recommendedName>
</protein>
<dbReference type="InterPro" id="IPR001849">
    <property type="entry name" value="PH_domain"/>
</dbReference>
<evidence type="ECO:0000313" key="4">
    <source>
        <dbReference type="EMBL" id="CAD8171146.1"/>
    </source>
</evidence>
<sequence length="1338" mass="154515">MLSQKSLMSLMGYVPALVVQYFAQHEQIKELPAKQSFQSVVMFTDVSGFTNLTESLSKLGNEGPELTAFVINRYMELLVKAISQSGGDILKFAGDAMIVVWPPSYKTDIVQVHEDLRLTCRMALQNALDIQNKLNDTCILPDLKLSVKIGFGIGDINIIYVGGVYNRSEYLATGEPLLQAFQSEHCATKGGETIISKEVYEFVKDYFTFETINHDNKQFYLVKKLNAYSKVKLKAEATLIKNSIILNPKIQQQLAMFVPAALKPYMEIGLERWGSELRRVTTMFINLSIDLSDAKTDSGLQRIQNVIKTVQYCVYTFEGSLNKLLMDDKGSTCIAVFGLPPVSHQNDPVRAIQSAFLLESELKKIKCKVAIGISTGIAYCGVVGTSGSRREYSVLGDCVNLAARLMQIATQPFSPCILIDQTSASDAQTKIQSIFWSERKVKGKEKGVLIYEPLSLQEDFKKIKDINTHLEFRVMSTHSMGSITNLNSVLSSKSLQCHNNPSSTIVFDKYHINCREYDEELQPVGRQQEINQIKDFIQKFLDEFKKNKYVQNRLVLIKGEYGIGKSFLAKTVLKNVEALQNKETLLEIMISSLNPSSRSKLLNSIRIFLRNIFLSYAQKLNKAANVELIQQIYKCNSHLANLISQVLSLTVNDIKANTIREDLTLAKSIKKFVYKLISLYLEQDQLQAQIQNEDQTQEYYSQALIILIDDMQDSDAGSLYLLKSILKNFRNILVVGCIRNKFTEFSFFDNNNHKSECQSEFLGKIIAQQINTLTINLKGLKQADQLSELFEIYFKIKSFVCMEEDQKNQEQTMFARRKRTSSIDDIYEMVELLKKIRDPLMFWESKPELEEMDFNSLCINYLYVITYGHPLKMIYLMKHLLDNHYIILDEQRNLGMASKKFRTLIKHEEWLDIDAPLMAVQINGPYIDKLTAVQQLILKQACVIGDIFDIQTLNYVNPFKDFIKQKPLINELNSLYEQGILDIMNMEIENIYYRFSYSFFRETIYQRMTYAQRRQAHKNVALALQKIPQPFDYHNNKEYTRMQYHWTQAQNRNSVIVDEGTLLPKLTNFEKKQLIIKKIKQILDQNRRNVLLKSGYINKRSEKGLQWNWRFCVISSEYLIVSQEDDNPEHILTIYLKHIQLIEREFSTEYFALTITTSQWSRGKQVFESYRKVYFALETEDELNEWVTYLEFAKAYAIYMDFVNNFGRIQFPLSSNEYDFQLESELQRDNRRIARLGLIDINIGFEKIQVRHTKASTSRATMQRKHQPRKSSMFAEGYRGSTSSSQQNTSLQQQKGQDQSELILNIKTMLLNAQLQLLALVVNKFTCQKQIVLGQKLF</sequence>
<dbReference type="GO" id="GO:0035556">
    <property type="term" value="P:intracellular signal transduction"/>
    <property type="evidence" value="ECO:0007669"/>
    <property type="project" value="InterPro"/>
</dbReference>
<feature type="domain" description="PH" evidence="2">
    <location>
        <begin position="1090"/>
        <end position="1195"/>
    </location>
</feature>
<keyword evidence="5" id="KW-1185">Reference proteome</keyword>
<feature type="domain" description="Guanylate cyclase" evidence="3">
    <location>
        <begin position="40"/>
        <end position="184"/>
    </location>
</feature>
<comment type="caution">
    <text evidence="4">The sequence shown here is derived from an EMBL/GenBank/DDBJ whole genome shotgun (WGS) entry which is preliminary data.</text>
</comment>
<accession>A0A8S1V8H1</accession>
<evidence type="ECO:0000256" key="1">
    <source>
        <dbReference type="SAM" id="MobiDB-lite"/>
    </source>
</evidence>
<evidence type="ECO:0000313" key="5">
    <source>
        <dbReference type="Proteomes" id="UP000683925"/>
    </source>
</evidence>
<evidence type="ECO:0008006" key="6">
    <source>
        <dbReference type="Google" id="ProtNLM"/>
    </source>
</evidence>